<dbReference type="Gene3D" id="3.90.70.10">
    <property type="entry name" value="Cysteine proteinases"/>
    <property type="match status" value="1"/>
</dbReference>
<dbReference type="OrthoDB" id="424753at2759"/>
<evidence type="ECO:0000256" key="4">
    <source>
        <dbReference type="ARBA" id="ARBA00022807"/>
    </source>
</evidence>
<name>D2VGX6_NAEGR</name>
<feature type="domain" description="Calpain catalytic" evidence="8">
    <location>
        <begin position="323"/>
        <end position="611"/>
    </location>
</feature>
<evidence type="ECO:0000256" key="3">
    <source>
        <dbReference type="ARBA" id="ARBA00022801"/>
    </source>
</evidence>
<organism evidence="10">
    <name type="scientific">Naegleria gruberi</name>
    <name type="common">Amoeba</name>
    <dbReference type="NCBI Taxonomy" id="5762"/>
    <lineage>
        <taxon>Eukaryota</taxon>
        <taxon>Discoba</taxon>
        <taxon>Heterolobosea</taxon>
        <taxon>Tetramitia</taxon>
        <taxon>Eutetramitia</taxon>
        <taxon>Vahlkampfiidae</taxon>
        <taxon>Naegleria</taxon>
    </lineage>
</organism>
<comment type="caution">
    <text evidence="5">Lacks conserved residue(s) required for the propagation of feature annotation.</text>
</comment>
<dbReference type="OMA" id="KRFRYMK"/>
<evidence type="ECO:0000256" key="1">
    <source>
        <dbReference type="ARBA" id="ARBA00007623"/>
    </source>
</evidence>
<evidence type="ECO:0000313" key="9">
    <source>
        <dbReference type="EMBL" id="EFC43795.1"/>
    </source>
</evidence>
<evidence type="ECO:0000256" key="6">
    <source>
        <dbReference type="SAM" id="Coils"/>
    </source>
</evidence>
<keyword evidence="6" id="KW-0175">Coiled coil</keyword>
<dbReference type="InterPro" id="IPR001300">
    <property type="entry name" value="Peptidase_C2_calpain_cat"/>
</dbReference>
<dbReference type="VEuPathDB" id="AmoebaDB:NAEGRDRAFT_79947"/>
<dbReference type="SMART" id="SM00230">
    <property type="entry name" value="CysPc"/>
    <property type="match status" value="1"/>
</dbReference>
<proteinExistence type="inferred from homology"/>
<reference evidence="9 10" key="1">
    <citation type="journal article" date="2010" name="Cell">
        <title>The genome of Naegleria gruberi illuminates early eukaryotic versatility.</title>
        <authorList>
            <person name="Fritz-Laylin L.K."/>
            <person name="Prochnik S.E."/>
            <person name="Ginger M.L."/>
            <person name="Dacks J.B."/>
            <person name="Carpenter M.L."/>
            <person name="Field M.C."/>
            <person name="Kuo A."/>
            <person name="Paredez A."/>
            <person name="Chapman J."/>
            <person name="Pham J."/>
            <person name="Shu S."/>
            <person name="Neupane R."/>
            <person name="Cipriano M."/>
            <person name="Mancuso J."/>
            <person name="Tu H."/>
            <person name="Salamov A."/>
            <person name="Lindquist E."/>
            <person name="Shapiro H."/>
            <person name="Lucas S."/>
            <person name="Grigoriev I.V."/>
            <person name="Cande W.Z."/>
            <person name="Fulton C."/>
            <person name="Rokhsar D.S."/>
            <person name="Dawson S.C."/>
        </authorList>
    </citation>
    <scope>NUCLEOTIDE SEQUENCE [LARGE SCALE GENOMIC DNA]</scope>
    <source>
        <strain evidence="9 10">NEG-M</strain>
    </source>
</reference>
<dbReference type="EMBL" id="GG738871">
    <property type="protein sequence ID" value="EFC43795.1"/>
    <property type="molecule type" value="Genomic_DNA"/>
</dbReference>
<feature type="coiled-coil region" evidence="6">
    <location>
        <begin position="175"/>
        <end position="209"/>
    </location>
</feature>
<dbReference type="InterPro" id="IPR027267">
    <property type="entry name" value="AH/BAR_dom_sf"/>
</dbReference>
<dbReference type="AlphaFoldDB" id="D2VGX6"/>
<sequence length="875" mass="98699">MGNKAVKQLGDVPNGDLDLLSSTSFREDLFDQFPTVISKLELGVQEFEQFIKLCDDTGSLYKSIAKKFSVNKKTEALPTNVVEKLTAGLESIASGYLTSIKEMDKLELDADEVKKELNNYISMAKKEEKLLSSKLVAVRKEEEKIRDKFFDEKLFIQESKSNLLINLKDLTEKKILDINKKIQISEENVIKLEKEADVIKRKVKEVSSEYDLKLRNILSHLEFIDRKRFRYMKDLTKRFSQIQTNTAKMVIEQHGVVDTKIELLNEENEFNEYITSVKSIKPTSNIISKDSEQKLLVRIASQSWDFMKSASGTVKKTFESGEKFTDSLFPPKNISIDPEMEDSVLWMRAVDLLGPFKIISPETVLAYDIKPQKSITGYEWLTSALEFIASKPALIERIFVVKTPNDLGILELNMCIGGEFYKITIDDFFPASRDGNPLYSSTKSKDLWAMAIEKGVAKVCGTYKRMASSSFTIGDAFELLTGCPSFYQPVGISNTNHLWKPISNFTQSRNITCCLTLPFSETTATSIGLHPVYPYYLVGCLEMNGKKIVKLKCTRGPAEWKGDYSESDRVNWTPEYRNALGVDQSAQDGYFFMPFSDFCKYFDSMSSFKYDPLLARFQHRIPYPSPSDSSPPTNTVTEVSIETDQKEVYFGLHQKHDRFKGSPARSAMGFIVVRKQGSKIVGAVRLSTNPCNYSEGLSLRAGDYQIIPIVAQNAISVDVFGSGNAPNLTVVVHARGNVRMKTAEKVSIKMTPIQKSMVEQFLSGVIPKSPSLIMEEAKSAPQSPSVVGNFTPLQEEITEADNFLNQEITPEVTATQTIDESLQEEDSTQVIEKEELQAEQTVEEPHVEETTDLAQVKEDDNVIPSDDQEHFEEFE</sequence>
<evidence type="ECO:0000313" key="10">
    <source>
        <dbReference type="Proteomes" id="UP000006671"/>
    </source>
</evidence>
<feature type="region of interest" description="Disordered" evidence="7">
    <location>
        <begin position="837"/>
        <end position="875"/>
    </location>
</feature>
<feature type="compositionally biased region" description="Basic and acidic residues" evidence="7">
    <location>
        <begin position="843"/>
        <end position="860"/>
    </location>
</feature>
<keyword evidence="10" id="KW-1185">Reference proteome</keyword>
<keyword evidence="4" id="KW-0788">Thiol protease</keyword>
<dbReference type="SUPFAM" id="SSF54001">
    <property type="entry name" value="Cysteine proteinases"/>
    <property type="match status" value="1"/>
</dbReference>
<dbReference type="GO" id="GO:0004198">
    <property type="term" value="F:calcium-dependent cysteine-type endopeptidase activity"/>
    <property type="evidence" value="ECO:0007669"/>
    <property type="project" value="InterPro"/>
</dbReference>
<dbReference type="RefSeq" id="XP_002676539.1">
    <property type="nucleotide sequence ID" value="XM_002676493.1"/>
</dbReference>
<dbReference type="InterPro" id="IPR022684">
    <property type="entry name" value="Calpain_cysteine_protease"/>
</dbReference>
<dbReference type="KEGG" id="ngr:NAEGRDRAFT_79947"/>
<dbReference type="PRINTS" id="PR00704">
    <property type="entry name" value="CALPAIN"/>
</dbReference>
<dbReference type="Proteomes" id="UP000006671">
    <property type="component" value="Unassembled WGS sequence"/>
</dbReference>
<keyword evidence="3" id="KW-0378">Hydrolase</keyword>
<dbReference type="PROSITE" id="PS50203">
    <property type="entry name" value="CALPAIN_CAT"/>
    <property type="match status" value="1"/>
</dbReference>
<comment type="similarity">
    <text evidence="1">Belongs to the peptidase C2 family.</text>
</comment>
<keyword evidence="2" id="KW-0645">Protease</keyword>
<dbReference type="PANTHER" id="PTHR10183">
    <property type="entry name" value="CALPAIN"/>
    <property type="match status" value="1"/>
</dbReference>
<protein>
    <submittedName>
        <fullName evidence="9">Predicted protein</fullName>
    </submittedName>
</protein>
<dbReference type="eggNOG" id="KOG0045">
    <property type="taxonomic scope" value="Eukaryota"/>
</dbReference>
<dbReference type="PANTHER" id="PTHR10183:SF379">
    <property type="entry name" value="CALPAIN-5"/>
    <property type="match status" value="1"/>
</dbReference>
<dbReference type="GeneID" id="8847733"/>
<evidence type="ECO:0000256" key="5">
    <source>
        <dbReference type="PROSITE-ProRule" id="PRU00239"/>
    </source>
</evidence>
<feature type="coiled-coil region" evidence="6">
    <location>
        <begin position="103"/>
        <end position="130"/>
    </location>
</feature>
<dbReference type="InterPro" id="IPR038765">
    <property type="entry name" value="Papain-like_cys_pep_sf"/>
</dbReference>
<accession>D2VGX6</accession>
<evidence type="ECO:0000256" key="7">
    <source>
        <dbReference type="SAM" id="MobiDB-lite"/>
    </source>
</evidence>
<dbReference type="SUPFAM" id="SSF103657">
    <property type="entry name" value="BAR/IMD domain-like"/>
    <property type="match status" value="1"/>
</dbReference>
<evidence type="ECO:0000259" key="8">
    <source>
        <dbReference type="PROSITE" id="PS50203"/>
    </source>
</evidence>
<dbReference type="STRING" id="5762.D2VGX6"/>
<evidence type="ECO:0000256" key="2">
    <source>
        <dbReference type="ARBA" id="ARBA00022670"/>
    </source>
</evidence>
<gene>
    <name evidence="9" type="ORF">NAEGRDRAFT_79947</name>
</gene>
<dbReference type="GO" id="GO:0006508">
    <property type="term" value="P:proteolysis"/>
    <property type="evidence" value="ECO:0007669"/>
    <property type="project" value="UniProtKB-KW"/>
</dbReference>
<dbReference type="Pfam" id="PF00648">
    <property type="entry name" value="Peptidase_C2"/>
    <property type="match status" value="1"/>
</dbReference>
<dbReference type="InParanoid" id="D2VGX6"/>